<sequence>MVIKGMTKLCKKIIIGIGSSQISGTSENPYTAQERKEMIQQALQDEDIIPLFDVVFVNLPDHEDDVQWTQHVLEQVGPVDMIWTGNEATKKCFEGKLEIKDIKEVPGISSTSIRQMIKTSDMDWKTKVPGSVVKAVQDIGYERIK</sequence>
<name>A0A0G1XMV1_9BACT</name>
<dbReference type="InterPro" id="IPR014729">
    <property type="entry name" value="Rossmann-like_a/b/a_fold"/>
</dbReference>
<dbReference type="Proteomes" id="UP000034054">
    <property type="component" value="Unassembled WGS sequence"/>
</dbReference>
<evidence type="ECO:0000259" key="3">
    <source>
        <dbReference type="Pfam" id="PF01467"/>
    </source>
</evidence>
<dbReference type="PANTHER" id="PTHR21342:SF0">
    <property type="entry name" value="BIFUNCTIONAL NMN ADENYLYLTRANSFERASE_NUDIX HYDROLASE"/>
    <property type="match status" value="1"/>
</dbReference>
<evidence type="ECO:0000256" key="2">
    <source>
        <dbReference type="ARBA" id="ARBA00022695"/>
    </source>
</evidence>
<dbReference type="EMBL" id="LCRH01000034">
    <property type="protein sequence ID" value="KKW32261.1"/>
    <property type="molecule type" value="Genomic_DNA"/>
</dbReference>
<comment type="caution">
    <text evidence="4">The sequence shown here is derived from an EMBL/GenBank/DDBJ whole genome shotgun (WGS) entry which is preliminary data.</text>
</comment>
<evidence type="ECO:0000313" key="4">
    <source>
        <dbReference type="EMBL" id="KKW32261.1"/>
    </source>
</evidence>
<dbReference type="AlphaFoldDB" id="A0A0G1XMV1"/>
<feature type="domain" description="Cytidyltransferase-like" evidence="3">
    <location>
        <begin position="3"/>
        <end position="115"/>
    </location>
</feature>
<accession>A0A0G1XMV1</accession>
<reference evidence="4 5" key="1">
    <citation type="journal article" date="2015" name="Nature">
        <title>rRNA introns, odd ribosomes, and small enigmatic genomes across a large radiation of phyla.</title>
        <authorList>
            <person name="Brown C.T."/>
            <person name="Hug L.A."/>
            <person name="Thomas B.C."/>
            <person name="Sharon I."/>
            <person name="Castelle C.J."/>
            <person name="Singh A."/>
            <person name="Wilkins M.J."/>
            <person name="Williams K.H."/>
            <person name="Banfield J.F."/>
        </authorList>
    </citation>
    <scope>NUCLEOTIDE SEQUENCE [LARGE SCALE GENOMIC DNA]</scope>
</reference>
<protein>
    <submittedName>
        <fullName evidence="4">Nicotinamide-nucleotide adenylyltransferase</fullName>
    </submittedName>
</protein>
<dbReference type="Pfam" id="PF01467">
    <property type="entry name" value="CTP_transf_like"/>
    <property type="match status" value="1"/>
</dbReference>
<evidence type="ECO:0000256" key="1">
    <source>
        <dbReference type="ARBA" id="ARBA00022679"/>
    </source>
</evidence>
<keyword evidence="2 4" id="KW-0548">Nucleotidyltransferase</keyword>
<organism evidence="4 5">
    <name type="scientific">Candidatus Uhrbacteria bacterium GW2011_GWA2_52_8d</name>
    <dbReference type="NCBI Taxonomy" id="1618979"/>
    <lineage>
        <taxon>Bacteria</taxon>
        <taxon>Candidatus Uhriibacteriota</taxon>
    </lineage>
</organism>
<dbReference type="InterPro" id="IPR004821">
    <property type="entry name" value="Cyt_trans-like"/>
</dbReference>
<dbReference type="PANTHER" id="PTHR21342">
    <property type="entry name" value="PHOSPHOPANTETHEINE ADENYLYLTRANSFERASE"/>
    <property type="match status" value="1"/>
</dbReference>
<keyword evidence="1 4" id="KW-0808">Transferase</keyword>
<evidence type="ECO:0000313" key="5">
    <source>
        <dbReference type="Proteomes" id="UP000034054"/>
    </source>
</evidence>
<dbReference type="SUPFAM" id="SSF52374">
    <property type="entry name" value="Nucleotidylyl transferase"/>
    <property type="match status" value="1"/>
</dbReference>
<proteinExistence type="predicted"/>
<dbReference type="GO" id="GO:0016779">
    <property type="term" value="F:nucleotidyltransferase activity"/>
    <property type="evidence" value="ECO:0007669"/>
    <property type="project" value="UniProtKB-KW"/>
</dbReference>
<gene>
    <name evidence="4" type="ORF">UY76_C0034G0003</name>
</gene>
<dbReference type="Gene3D" id="3.40.50.620">
    <property type="entry name" value="HUPs"/>
    <property type="match status" value="1"/>
</dbReference>